<gene>
    <name evidence="2" type="ORF">CYMTET_46303</name>
</gene>
<accession>A0AAE0EXF5</accession>
<keyword evidence="3" id="KW-1185">Reference proteome</keyword>
<organism evidence="2 3">
    <name type="scientific">Cymbomonas tetramitiformis</name>
    <dbReference type="NCBI Taxonomy" id="36881"/>
    <lineage>
        <taxon>Eukaryota</taxon>
        <taxon>Viridiplantae</taxon>
        <taxon>Chlorophyta</taxon>
        <taxon>Pyramimonadophyceae</taxon>
        <taxon>Pyramimonadales</taxon>
        <taxon>Pyramimonadaceae</taxon>
        <taxon>Cymbomonas</taxon>
    </lineage>
</organism>
<proteinExistence type="predicted"/>
<dbReference type="InterPro" id="IPR036291">
    <property type="entry name" value="NAD(P)-bd_dom_sf"/>
</dbReference>
<dbReference type="SUPFAM" id="SSF51735">
    <property type="entry name" value="NAD(P)-binding Rossmann-fold domains"/>
    <property type="match status" value="1"/>
</dbReference>
<sequence>MKIQISGERKPSLSCQRLEQYRASSRATIRQAATTQLNTALPVSFGSPFTLSKGYRTQNLRSVTSKAKRNLADELLDVIEGGPKLRKWYGAAPLDEDGDGYDDYDNQVWEDDEIEEDTRDCILVTDAESEMGQMLVLQLIIARQRVRVLVKDAEGAKSGFGPYVEVVSGDTSDVPSLAEAMKGAVKTVICPGKVGEIPEVAPQRGIQHVVLLSSAGINEEAGGGFLGFGGPTAEEQLWRSKKRESRLARGKAPYTIVRLGRVQNSPGGKQQLMFAQDNTLKGNIAREDAASVCIKAAGVKPDRGRVFQVVGGKEGGELQDVGAILQGLDQEVVAEMGNGIPQCLDPVKILAISKSTDINNSRKLVGRHLPDACRY</sequence>
<feature type="domain" description="NAD(P)-binding" evidence="1">
    <location>
        <begin position="129"/>
        <end position="296"/>
    </location>
</feature>
<dbReference type="InterPro" id="IPR016040">
    <property type="entry name" value="NAD(P)-bd_dom"/>
</dbReference>
<evidence type="ECO:0000259" key="1">
    <source>
        <dbReference type="Pfam" id="PF13460"/>
    </source>
</evidence>
<dbReference type="PANTHER" id="PTHR47869">
    <property type="entry name" value="OS03G0410700 PROTEIN"/>
    <property type="match status" value="1"/>
</dbReference>
<protein>
    <recommendedName>
        <fullName evidence="1">NAD(P)-binding domain-containing protein</fullName>
    </recommendedName>
</protein>
<dbReference type="AlphaFoldDB" id="A0AAE0EXF5"/>
<dbReference type="Pfam" id="PF13460">
    <property type="entry name" value="NAD_binding_10"/>
    <property type="match status" value="1"/>
</dbReference>
<evidence type="ECO:0000313" key="2">
    <source>
        <dbReference type="EMBL" id="KAK3244073.1"/>
    </source>
</evidence>
<name>A0AAE0EXF5_9CHLO</name>
<dbReference type="Gene3D" id="3.40.50.720">
    <property type="entry name" value="NAD(P)-binding Rossmann-like Domain"/>
    <property type="match status" value="1"/>
</dbReference>
<dbReference type="Proteomes" id="UP001190700">
    <property type="component" value="Unassembled WGS sequence"/>
</dbReference>
<dbReference type="EMBL" id="LGRX02032316">
    <property type="protein sequence ID" value="KAK3244073.1"/>
    <property type="molecule type" value="Genomic_DNA"/>
</dbReference>
<comment type="caution">
    <text evidence="2">The sequence shown here is derived from an EMBL/GenBank/DDBJ whole genome shotgun (WGS) entry which is preliminary data.</text>
</comment>
<dbReference type="PANTHER" id="PTHR47869:SF2">
    <property type="entry name" value="OS03G0410700 PROTEIN"/>
    <property type="match status" value="1"/>
</dbReference>
<reference evidence="2 3" key="1">
    <citation type="journal article" date="2015" name="Genome Biol. Evol.">
        <title>Comparative Genomics of a Bacterivorous Green Alga Reveals Evolutionary Causalities and Consequences of Phago-Mixotrophic Mode of Nutrition.</title>
        <authorList>
            <person name="Burns J.A."/>
            <person name="Paasch A."/>
            <person name="Narechania A."/>
            <person name="Kim E."/>
        </authorList>
    </citation>
    <scope>NUCLEOTIDE SEQUENCE [LARGE SCALE GENOMIC DNA]</scope>
    <source>
        <strain evidence="2 3">PLY_AMNH</strain>
    </source>
</reference>
<evidence type="ECO:0000313" key="3">
    <source>
        <dbReference type="Proteomes" id="UP001190700"/>
    </source>
</evidence>